<evidence type="ECO:0008006" key="3">
    <source>
        <dbReference type="Google" id="ProtNLM"/>
    </source>
</evidence>
<gene>
    <name evidence="1" type="ORF">GRH90_04620</name>
</gene>
<sequence>MRTAYADGTYTATGQYGNAPSFITVTVTLHAGVITSADVKTHATNPTSLDYQRRFAAAVPAVVVGKPIEQVKVDRLAGSSGTPEGFNAALEQIKKQAAKSG</sequence>
<protein>
    <recommendedName>
        <fullName evidence="3">FMN-binding domain-containing protein</fullName>
    </recommendedName>
</protein>
<evidence type="ECO:0000313" key="1">
    <source>
        <dbReference type="EMBL" id="NDL62043.1"/>
    </source>
</evidence>
<organism evidence="1 2">
    <name type="scientific">Acerihabitans arboris</name>
    <dbReference type="NCBI Taxonomy" id="2691583"/>
    <lineage>
        <taxon>Bacteria</taxon>
        <taxon>Pseudomonadati</taxon>
        <taxon>Pseudomonadota</taxon>
        <taxon>Gammaproteobacteria</taxon>
        <taxon>Enterobacterales</taxon>
        <taxon>Pectobacteriaceae</taxon>
        <taxon>Acerihabitans</taxon>
    </lineage>
</organism>
<accession>A0A845SB48</accession>
<reference evidence="1 2" key="2">
    <citation type="submission" date="2020-02" db="EMBL/GenBank/DDBJ databases">
        <title>The new genus of Enterobacteriales.</title>
        <authorList>
            <person name="Kim I.S."/>
        </authorList>
    </citation>
    <scope>NUCLEOTIDE SEQUENCE [LARGE SCALE GENOMIC DNA]</scope>
    <source>
        <strain evidence="1 2">SAP-6</strain>
    </source>
</reference>
<dbReference type="Proteomes" id="UP000461443">
    <property type="component" value="Unassembled WGS sequence"/>
</dbReference>
<evidence type="ECO:0000313" key="2">
    <source>
        <dbReference type="Proteomes" id="UP000461443"/>
    </source>
</evidence>
<comment type="caution">
    <text evidence="1">The sequence shown here is derived from an EMBL/GenBank/DDBJ whole genome shotgun (WGS) entry which is preliminary data.</text>
</comment>
<dbReference type="EMBL" id="WUBS01000003">
    <property type="protein sequence ID" value="NDL62043.1"/>
    <property type="molecule type" value="Genomic_DNA"/>
</dbReference>
<proteinExistence type="predicted"/>
<keyword evidence="2" id="KW-1185">Reference proteome</keyword>
<reference evidence="1 2" key="1">
    <citation type="submission" date="2019-12" db="EMBL/GenBank/DDBJ databases">
        <authorList>
            <person name="Lee S.D."/>
        </authorList>
    </citation>
    <scope>NUCLEOTIDE SEQUENCE [LARGE SCALE GENOMIC DNA]</scope>
    <source>
        <strain evidence="1 2">SAP-6</strain>
    </source>
</reference>
<dbReference type="Gene3D" id="3.90.1010.20">
    <property type="match status" value="1"/>
</dbReference>
<name>A0A845SB48_9GAMM</name>
<dbReference type="AlphaFoldDB" id="A0A845SB48"/>